<keyword evidence="3" id="KW-1185">Reference proteome</keyword>
<dbReference type="OrthoDB" id="3787024at2"/>
<evidence type="ECO:0000313" key="3">
    <source>
        <dbReference type="Proteomes" id="UP000198742"/>
    </source>
</evidence>
<organism evidence="2 3">
    <name type="scientific">Nocardioides exalbidus</name>
    <dbReference type="NCBI Taxonomy" id="402596"/>
    <lineage>
        <taxon>Bacteria</taxon>
        <taxon>Bacillati</taxon>
        <taxon>Actinomycetota</taxon>
        <taxon>Actinomycetes</taxon>
        <taxon>Propionibacteriales</taxon>
        <taxon>Nocardioidaceae</taxon>
        <taxon>Nocardioides</taxon>
    </lineage>
</organism>
<sequence>MDLRDDIERELAGEPVDLFRMDDALVAGRSALRRRRVLTLVAGAAAVVALGSGLTVALNLGQSPVDADRVASQGDSDECAQGRVSAGQSGSCNDSESFLQENAVGYTPSGRLIVRSGWDIVDEVDNPLGEVPATAVAVSNSDRTEWAVLKKPGGPGGGSLHEHVNPANLSSALTFDAWVRYEASRFLGTPATNLVRFGADGDLRPLPGWSIEQQANDVTLPAGYRGPSGVTAVISLDDAPGVWFLVRPAAGGSEGQAEAFPVIGAGTSIASVLTHTASAAYDPDRQGLLAPVSGAGDAS</sequence>
<feature type="transmembrane region" description="Helical" evidence="1">
    <location>
        <begin position="37"/>
        <end position="60"/>
    </location>
</feature>
<keyword evidence="1" id="KW-0472">Membrane</keyword>
<accession>A0A1H4NWN3</accession>
<dbReference type="Proteomes" id="UP000198742">
    <property type="component" value="Unassembled WGS sequence"/>
</dbReference>
<dbReference type="AlphaFoldDB" id="A0A1H4NWN3"/>
<dbReference type="RefSeq" id="WP_090968522.1">
    <property type="nucleotide sequence ID" value="NZ_FNRT01000002.1"/>
</dbReference>
<keyword evidence="1" id="KW-1133">Transmembrane helix</keyword>
<evidence type="ECO:0000313" key="2">
    <source>
        <dbReference type="EMBL" id="SEB99593.1"/>
    </source>
</evidence>
<protein>
    <submittedName>
        <fullName evidence="2">Uncharacterized protein</fullName>
    </submittedName>
</protein>
<dbReference type="EMBL" id="FNRT01000002">
    <property type="protein sequence ID" value="SEB99593.1"/>
    <property type="molecule type" value="Genomic_DNA"/>
</dbReference>
<proteinExistence type="predicted"/>
<name>A0A1H4NWN3_9ACTN</name>
<keyword evidence="1" id="KW-0812">Transmembrane</keyword>
<evidence type="ECO:0000256" key="1">
    <source>
        <dbReference type="SAM" id="Phobius"/>
    </source>
</evidence>
<reference evidence="3" key="1">
    <citation type="submission" date="2016-10" db="EMBL/GenBank/DDBJ databases">
        <authorList>
            <person name="Varghese N."/>
            <person name="Submissions S."/>
        </authorList>
    </citation>
    <scope>NUCLEOTIDE SEQUENCE [LARGE SCALE GENOMIC DNA]</scope>
    <source>
        <strain evidence="3">DSM 22017</strain>
    </source>
</reference>
<gene>
    <name evidence="2" type="ORF">SAMN04489844_1472</name>
</gene>
<dbReference type="STRING" id="402596.SAMN04489844_1472"/>